<accession>A0A6S6XXJ6</accession>
<dbReference type="PANTHER" id="PTHR30055:SF234">
    <property type="entry name" value="HTH-TYPE TRANSCRIPTIONAL REGULATOR BETI"/>
    <property type="match status" value="1"/>
</dbReference>
<reference evidence="6 7" key="1">
    <citation type="submission" date="2020-03" db="EMBL/GenBank/DDBJ databases">
        <authorList>
            <consortium name="Genoscope - CEA"/>
            <person name="William W."/>
        </authorList>
    </citation>
    <scope>NUCLEOTIDE SEQUENCE [LARGE SCALE GENOMIC DNA]</scope>
    <source>
        <strain evidence="7">DSM 16959</strain>
    </source>
</reference>
<evidence type="ECO:0000256" key="1">
    <source>
        <dbReference type="ARBA" id="ARBA00023015"/>
    </source>
</evidence>
<evidence type="ECO:0000256" key="4">
    <source>
        <dbReference type="PROSITE-ProRule" id="PRU00335"/>
    </source>
</evidence>
<name>A0A6S6XXJ6_9PROT</name>
<proteinExistence type="predicted"/>
<protein>
    <recommendedName>
        <fullName evidence="5">HTH tetR-type domain-containing protein</fullName>
    </recommendedName>
</protein>
<evidence type="ECO:0000313" key="6">
    <source>
        <dbReference type="EMBL" id="CAB1367579.1"/>
    </source>
</evidence>
<evidence type="ECO:0000259" key="5">
    <source>
        <dbReference type="PROSITE" id="PS50977"/>
    </source>
</evidence>
<dbReference type="InterPro" id="IPR050109">
    <property type="entry name" value="HTH-type_TetR-like_transc_reg"/>
</dbReference>
<dbReference type="GO" id="GO:0003700">
    <property type="term" value="F:DNA-binding transcription factor activity"/>
    <property type="evidence" value="ECO:0007669"/>
    <property type="project" value="TreeGrafter"/>
</dbReference>
<gene>
    <name evidence="6" type="ORF">DENOEST_0414</name>
</gene>
<dbReference type="KEGG" id="doe:DENOEST_0414"/>
<dbReference type="InterPro" id="IPR041669">
    <property type="entry name" value="TetR_C_15"/>
</dbReference>
<keyword evidence="3" id="KW-0804">Transcription</keyword>
<dbReference type="SUPFAM" id="SSF46689">
    <property type="entry name" value="Homeodomain-like"/>
    <property type="match status" value="1"/>
</dbReference>
<dbReference type="AlphaFoldDB" id="A0A6S6XXJ6"/>
<feature type="DNA-binding region" description="H-T-H motif" evidence="4">
    <location>
        <begin position="46"/>
        <end position="65"/>
    </location>
</feature>
<evidence type="ECO:0000256" key="2">
    <source>
        <dbReference type="ARBA" id="ARBA00023125"/>
    </source>
</evidence>
<feature type="domain" description="HTH tetR-type" evidence="5">
    <location>
        <begin position="23"/>
        <end position="83"/>
    </location>
</feature>
<keyword evidence="7" id="KW-1185">Reference proteome</keyword>
<organism evidence="6 7">
    <name type="scientific">Denitratisoma oestradiolicum</name>
    <dbReference type="NCBI Taxonomy" id="311182"/>
    <lineage>
        <taxon>Bacteria</taxon>
        <taxon>Pseudomonadati</taxon>
        <taxon>Pseudomonadota</taxon>
        <taxon>Betaproteobacteria</taxon>
        <taxon>Nitrosomonadales</taxon>
        <taxon>Sterolibacteriaceae</taxon>
        <taxon>Denitratisoma</taxon>
    </lineage>
</organism>
<dbReference type="Pfam" id="PF17918">
    <property type="entry name" value="TetR_C_15"/>
    <property type="match status" value="1"/>
</dbReference>
<dbReference type="PRINTS" id="PR00455">
    <property type="entry name" value="HTHTETR"/>
</dbReference>
<evidence type="ECO:0000256" key="3">
    <source>
        <dbReference type="ARBA" id="ARBA00023163"/>
    </source>
</evidence>
<dbReference type="Pfam" id="PF00440">
    <property type="entry name" value="TetR_N"/>
    <property type="match status" value="1"/>
</dbReference>
<dbReference type="EMBL" id="LR778301">
    <property type="protein sequence ID" value="CAB1367579.1"/>
    <property type="molecule type" value="Genomic_DNA"/>
</dbReference>
<dbReference type="GO" id="GO:0000976">
    <property type="term" value="F:transcription cis-regulatory region binding"/>
    <property type="evidence" value="ECO:0007669"/>
    <property type="project" value="TreeGrafter"/>
</dbReference>
<keyword evidence="2 4" id="KW-0238">DNA-binding</keyword>
<evidence type="ECO:0000313" key="7">
    <source>
        <dbReference type="Proteomes" id="UP000515733"/>
    </source>
</evidence>
<dbReference type="InterPro" id="IPR001647">
    <property type="entry name" value="HTH_TetR"/>
</dbReference>
<dbReference type="Proteomes" id="UP000515733">
    <property type="component" value="Chromosome"/>
</dbReference>
<dbReference type="PANTHER" id="PTHR30055">
    <property type="entry name" value="HTH-TYPE TRANSCRIPTIONAL REGULATOR RUTR"/>
    <property type="match status" value="1"/>
</dbReference>
<keyword evidence="1" id="KW-0805">Transcription regulation</keyword>
<sequence length="229" mass="26524">MTIAMKSHPALRRRRMPVQPRAEATLAAIREAALRILKQEGPGRLTTNRIAEVAGISIGSLYQYYPDKHAIAADICNSLLVADLGELDRYTEQSLFMAQKSLDETLRFFIREHIARHRKLYQQLRDFYLEIHWRYDFEAYMLERFPQRMTTANFLRIVFKRYRQELVSRDFSRAATMVVNAIEGTIHATLDHNPEQILDEAFSEELLALVLGYLKHPLPPPISSGQPPK</sequence>
<dbReference type="PROSITE" id="PS50977">
    <property type="entry name" value="HTH_TETR_2"/>
    <property type="match status" value="1"/>
</dbReference>
<dbReference type="InterPro" id="IPR009057">
    <property type="entry name" value="Homeodomain-like_sf"/>
</dbReference>
<dbReference type="Gene3D" id="1.10.357.10">
    <property type="entry name" value="Tetracycline Repressor, domain 2"/>
    <property type="match status" value="1"/>
</dbReference>